<feature type="non-terminal residue" evidence="1">
    <location>
        <position position="71"/>
    </location>
</feature>
<name>T1ASJ6_9ZZZZ</name>
<evidence type="ECO:0000313" key="1">
    <source>
        <dbReference type="EMBL" id="EQD60362.1"/>
    </source>
</evidence>
<organism evidence="1">
    <name type="scientific">mine drainage metagenome</name>
    <dbReference type="NCBI Taxonomy" id="410659"/>
    <lineage>
        <taxon>unclassified sequences</taxon>
        <taxon>metagenomes</taxon>
        <taxon>ecological metagenomes</taxon>
    </lineage>
</organism>
<reference evidence="1" key="1">
    <citation type="submission" date="2013-08" db="EMBL/GenBank/DDBJ databases">
        <authorList>
            <person name="Mendez C."/>
            <person name="Richter M."/>
            <person name="Ferrer M."/>
            <person name="Sanchez J."/>
        </authorList>
    </citation>
    <scope>NUCLEOTIDE SEQUENCE</scope>
</reference>
<gene>
    <name evidence="1" type="ORF">B1B_07814</name>
</gene>
<sequence length="71" mass="8362">MSIERGRYKNLGLALLNLSAWIRAQPRLRAIYRHFPEALRFRVSQMLAARANKRVRFSRTPAWTRQLPAIV</sequence>
<reference evidence="1" key="2">
    <citation type="journal article" date="2014" name="ISME J.">
        <title>Microbial stratification in low pH oxic and suboxic macroscopic growths along an acid mine drainage.</title>
        <authorList>
            <person name="Mendez-Garcia C."/>
            <person name="Mesa V."/>
            <person name="Sprenger R.R."/>
            <person name="Richter M."/>
            <person name="Diez M.S."/>
            <person name="Solano J."/>
            <person name="Bargiela R."/>
            <person name="Golyshina O.V."/>
            <person name="Manteca A."/>
            <person name="Ramos J.L."/>
            <person name="Gallego J.R."/>
            <person name="Llorente I."/>
            <person name="Martins Dos Santos V.A."/>
            <person name="Jensen O.N."/>
            <person name="Pelaez A.I."/>
            <person name="Sanchez J."/>
            <person name="Ferrer M."/>
        </authorList>
    </citation>
    <scope>NUCLEOTIDE SEQUENCE</scope>
</reference>
<accession>T1ASJ6</accession>
<comment type="caution">
    <text evidence="1">The sequence shown here is derived from an EMBL/GenBank/DDBJ whole genome shotgun (WGS) entry which is preliminary data.</text>
</comment>
<protein>
    <submittedName>
        <fullName evidence="1">Uncharacterized protein</fullName>
    </submittedName>
</protein>
<proteinExistence type="predicted"/>
<dbReference type="EMBL" id="AUZY01005000">
    <property type="protein sequence ID" value="EQD60362.1"/>
    <property type="molecule type" value="Genomic_DNA"/>
</dbReference>
<dbReference type="AlphaFoldDB" id="T1ASJ6"/>